<name>A0A7S2YU35_9STRA</name>
<sequence length="545" mass="60244">MVDERFVAISNLNKAGLSLEEEPQLFYQHAGFKELTQFIDKIVAGCHVGLIDGLPGIGKSSTLWSGLQKLASRSLLWIHLDQLGNVTDVVKVQGTSLQSIPVPTTAWSGFLAELPKILAQSTILVFDGVNHNIYNDALVATRDFVMKDLKTRCGFITMSNKIKREHKHNLEIFIKKQRDGLFVAQFHHTQHSWTLDDYLGALVNPDGTATPLFLGILPVFAAEWNVDVKAEFTNTKPRLGGSKKYVLVEEAVAQKFAYCGGSARWMASETTRSISTMISSYLQERIQPDSLVNFTLGQESPFAKTHLYYSTQDENGLTVYSLASQHAAYLAVKGLCAAGTKSLYQHATRLNNPAFLGWVIEADIMQRCVSGALFLEAKGGSAVQFTEQGQDPIEFDHDELVNGALVESLIPEEGKTNVCKPKKWNQGGYDIIFVTARSGKKLVLRLGQVTKSTSHSLKLKYFAEVVSFLKNAGYAIESVEIAFIVPQKLISDFRVLPSKVFGRGLLSHVDLPSTLGKSKWDKGKEEELVTVYGVDLMSPTCIRCN</sequence>
<accession>A0A7S2YU35</accession>
<proteinExistence type="predicted"/>
<organism evidence="1">
    <name type="scientific">Entomoneis paludosa</name>
    <dbReference type="NCBI Taxonomy" id="265537"/>
    <lineage>
        <taxon>Eukaryota</taxon>
        <taxon>Sar</taxon>
        <taxon>Stramenopiles</taxon>
        <taxon>Ochrophyta</taxon>
        <taxon>Bacillariophyta</taxon>
        <taxon>Bacillariophyceae</taxon>
        <taxon>Bacillariophycidae</taxon>
        <taxon>Entomoneidaceae</taxon>
        <taxon>Entomoneis</taxon>
    </lineage>
</organism>
<reference evidence="1" key="1">
    <citation type="submission" date="2021-01" db="EMBL/GenBank/DDBJ databases">
        <authorList>
            <person name="Corre E."/>
            <person name="Pelletier E."/>
            <person name="Niang G."/>
            <person name="Scheremetjew M."/>
            <person name="Finn R."/>
            <person name="Kale V."/>
            <person name="Holt S."/>
            <person name="Cochrane G."/>
            <person name="Meng A."/>
            <person name="Brown T."/>
            <person name="Cohen L."/>
        </authorList>
    </citation>
    <scope>NUCLEOTIDE SEQUENCE</scope>
    <source>
        <strain evidence="1">CCMP125</strain>
    </source>
</reference>
<evidence type="ECO:0000313" key="1">
    <source>
        <dbReference type="EMBL" id="CAD9995482.1"/>
    </source>
</evidence>
<dbReference type="AlphaFoldDB" id="A0A7S2YU35"/>
<protein>
    <submittedName>
        <fullName evidence="1">Uncharacterized protein</fullName>
    </submittedName>
</protein>
<dbReference type="EMBL" id="HBHT01041068">
    <property type="protein sequence ID" value="CAD9995482.1"/>
    <property type="molecule type" value="Transcribed_RNA"/>
</dbReference>
<gene>
    <name evidence="1" type="ORF">APAL1065_LOCUS27565</name>
</gene>